<evidence type="ECO:0000256" key="3">
    <source>
        <dbReference type="HAMAP-Rule" id="MF_02225"/>
    </source>
</evidence>
<dbReference type="AlphaFoldDB" id="M7N3I3"/>
<comment type="function">
    <text evidence="3">Catalyzes two sequential steps in the biosynthesis of coenzyme A. In the first step cysteine is conjugated to 4'-phosphopantothenate to form 4-phosphopantothenoylcysteine. In the second step the latter compound is decarboxylated to form 4'-phosphopantotheine.</text>
</comment>
<comment type="pathway">
    <text evidence="3 4">Cofactor biosynthesis; coenzyme A biosynthesis; CoA from (R)-pantothenate: step 2/5.</text>
</comment>
<reference evidence="7 8" key="1">
    <citation type="journal article" date="2013" name="Genome Announc.">
        <title>Draft Genome Sequence of Cesiribacter andamanensis Strain AMV16T, Isolated from a Soil Sample from a Mud Volcano in the Andaman Islands, India.</title>
        <authorList>
            <person name="Shivaji S."/>
            <person name="Ara S."/>
            <person name="Begum Z."/>
            <person name="Srinivas T.N."/>
            <person name="Singh A."/>
            <person name="Kumar Pinnaka A."/>
        </authorList>
    </citation>
    <scope>NUCLEOTIDE SEQUENCE [LARGE SCALE GENOMIC DNA]</scope>
    <source>
        <strain evidence="7 8">AMV16</strain>
    </source>
</reference>
<dbReference type="PANTHER" id="PTHR14359:SF6">
    <property type="entry name" value="PHOSPHOPANTOTHENOYLCYSTEINE DECARBOXYLASE"/>
    <property type="match status" value="1"/>
</dbReference>
<keyword evidence="2 3" id="KW-0456">Lyase</keyword>
<dbReference type="EC" id="4.1.1.36" evidence="3"/>
<dbReference type="eggNOG" id="COG0452">
    <property type="taxonomic scope" value="Bacteria"/>
</dbReference>
<dbReference type="Pfam" id="PF04127">
    <property type="entry name" value="DFP"/>
    <property type="match status" value="1"/>
</dbReference>
<dbReference type="SUPFAM" id="SSF52507">
    <property type="entry name" value="Homo-oligomeric flavin-containing Cys decarboxylases, HFCD"/>
    <property type="match status" value="1"/>
</dbReference>
<gene>
    <name evidence="3 7" type="primary">coaBC</name>
    <name evidence="7" type="ORF">ADICEAN_01636</name>
</gene>
<proteinExistence type="inferred from homology"/>
<evidence type="ECO:0000313" key="7">
    <source>
        <dbReference type="EMBL" id="EMR03243.1"/>
    </source>
</evidence>
<feature type="binding site" evidence="3">
    <location>
        <position position="279"/>
    </location>
    <ligand>
        <name>CTP</name>
        <dbReference type="ChEBI" id="CHEBI:37563"/>
    </ligand>
</feature>
<comment type="similarity">
    <text evidence="3 4">In the C-terminal section; belongs to the PPC synthetase family.</text>
</comment>
<dbReference type="GO" id="GO:0004633">
    <property type="term" value="F:phosphopantothenoylcysteine decarboxylase activity"/>
    <property type="evidence" value="ECO:0007669"/>
    <property type="project" value="UniProtKB-UniRule"/>
</dbReference>
<evidence type="ECO:0000259" key="6">
    <source>
        <dbReference type="Pfam" id="PF04127"/>
    </source>
</evidence>
<dbReference type="HAMAP" id="MF_02225">
    <property type="entry name" value="CoaBC"/>
    <property type="match status" value="1"/>
</dbReference>
<dbReference type="GO" id="GO:0010181">
    <property type="term" value="F:FMN binding"/>
    <property type="evidence" value="ECO:0007669"/>
    <property type="project" value="UniProtKB-UniRule"/>
</dbReference>
<dbReference type="InterPro" id="IPR007085">
    <property type="entry name" value="DNA/pantothenate-metab_flavo_C"/>
</dbReference>
<dbReference type="OrthoDB" id="9802554at2"/>
<evidence type="ECO:0000256" key="2">
    <source>
        <dbReference type="ARBA" id="ARBA00023239"/>
    </source>
</evidence>
<keyword evidence="1 3" id="KW-0210">Decarboxylase</keyword>
<comment type="caution">
    <text evidence="7">The sequence shown here is derived from an EMBL/GenBank/DDBJ whole genome shotgun (WGS) entry which is preliminary data.</text>
</comment>
<feature type="region of interest" description="Phosphopantothenoylcysteine decarboxylase" evidence="3">
    <location>
        <begin position="1"/>
        <end position="189"/>
    </location>
</feature>
<evidence type="ECO:0000259" key="5">
    <source>
        <dbReference type="Pfam" id="PF02441"/>
    </source>
</evidence>
<dbReference type="GO" id="GO:0004632">
    <property type="term" value="F:phosphopantothenate--cysteine ligase activity"/>
    <property type="evidence" value="ECO:0007669"/>
    <property type="project" value="UniProtKB-UniRule"/>
</dbReference>
<feature type="binding site" evidence="3">
    <location>
        <position position="337"/>
    </location>
    <ligand>
        <name>CTP</name>
        <dbReference type="ChEBI" id="CHEBI:37563"/>
    </ligand>
</feature>
<sequence length="400" mass="43254">MLHGKKILLGVCGSIAAYKAAPLTRLLVKEGAEVQIIMTPSALPFIGPLTLATLSNRPVLHQYADTQSGEWHNHVALGLWADALLVAPATANTLAKFAGGLCDNLLTAVYLSARCPVYLAPAMDLDMYQHPSTRANLERLQGWGHHLIAPETGELASGLYGQGRLAEPETIVAYLQQQMGQSARLRGKKVLITAGPTYEGLDPVRFIGNHSTGRMGFALAEAAAAQGAEVVLVSGPSQQQVTHPGIRRIDVRSAEEMYQACRAHYRGQDCVIFAAAVADYRPVKQEAQKIKKKEDRLQLELEKTVDIAATLGREKQGQLLVGFALETDNELAHARQKLEKKGLDLMVLNSLQDAGAGFGHATNKVTILDRSGDEQAYPLKSKEAVAADILEHIIQKLHAS</sequence>
<keyword evidence="3" id="KW-0460">Magnesium</keyword>
<keyword evidence="3" id="KW-0511">Multifunctional enzyme</keyword>
<feature type="binding site" evidence="3">
    <location>
        <position position="289"/>
    </location>
    <ligand>
        <name>CTP</name>
        <dbReference type="ChEBI" id="CHEBI:37563"/>
    </ligand>
</feature>
<dbReference type="Pfam" id="PF02441">
    <property type="entry name" value="Flavoprotein"/>
    <property type="match status" value="1"/>
</dbReference>
<protein>
    <recommendedName>
        <fullName evidence="3">Coenzyme A biosynthesis bifunctional protein CoaBC</fullName>
    </recommendedName>
    <alternativeName>
        <fullName evidence="3">DNA/pantothenate metabolism flavoprotein</fullName>
    </alternativeName>
    <alternativeName>
        <fullName evidence="3">Phosphopantothenoylcysteine synthetase/decarboxylase</fullName>
        <shortName evidence="3">PPCS-PPCDC</shortName>
    </alternativeName>
    <domain>
        <recommendedName>
            <fullName evidence="3">Phosphopantothenoylcysteine decarboxylase</fullName>
            <shortName evidence="3">PPC decarboxylase</shortName>
            <shortName evidence="3">PPC-DC</shortName>
            <ecNumber evidence="3">4.1.1.36</ecNumber>
        </recommendedName>
        <alternativeName>
            <fullName evidence="3">CoaC</fullName>
        </alternativeName>
    </domain>
    <domain>
        <recommendedName>
            <fullName evidence="3">Phosphopantothenate--cysteine ligase</fullName>
            <ecNumber evidence="3">6.3.2.5</ecNumber>
        </recommendedName>
        <alternativeName>
            <fullName evidence="3">CoaB</fullName>
        </alternativeName>
        <alternativeName>
            <fullName evidence="3">Phosphopantothenoylcysteine synthetase</fullName>
            <shortName evidence="3">PPC synthetase</shortName>
            <shortName evidence="3">PPC-S</shortName>
        </alternativeName>
    </domain>
</protein>
<dbReference type="GO" id="GO:0071513">
    <property type="term" value="C:phosphopantothenoylcysteine decarboxylase complex"/>
    <property type="evidence" value="ECO:0007669"/>
    <property type="project" value="TreeGrafter"/>
</dbReference>
<dbReference type="GO" id="GO:0015941">
    <property type="term" value="P:pantothenate catabolic process"/>
    <property type="evidence" value="ECO:0007669"/>
    <property type="project" value="InterPro"/>
</dbReference>
<evidence type="ECO:0000256" key="1">
    <source>
        <dbReference type="ARBA" id="ARBA00022793"/>
    </source>
</evidence>
<comment type="cofactor">
    <cofactor evidence="3">
        <name>FMN</name>
        <dbReference type="ChEBI" id="CHEBI:58210"/>
    </cofactor>
    <text evidence="3">Binds 1 FMN per subunit.</text>
</comment>
<dbReference type="SUPFAM" id="SSF102645">
    <property type="entry name" value="CoaB-like"/>
    <property type="match status" value="1"/>
</dbReference>
<dbReference type="UniPathway" id="UPA00241">
    <property type="reaction ID" value="UER00353"/>
</dbReference>
<keyword evidence="3 4" id="KW-0285">Flavoprotein</keyword>
<dbReference type="PANTHER" id="PTHR14359">
    <property type="entry name" value="HOMO-OLIGOMERIC FLAVIN CONTAINING CYS DECARBOXYLASE FAMILY"/>
    <property type="match status" value="1"/>
</dbReference>
<feature type="domain" description="DNA/pantothenate metabolism flavoprotein C-terminal" evidence="6">
    <location>
        <begin position="185"/>
        <end position="395"/>
    </location>
</feature>
<comment type="catalytic activity">
    <reaction evidence="3 4">
        <text>N-[(R)-4-phosphopantothenoyl]-L-cysteine + H(+) = (R)-4'-phosphopantetheine + CO2</text>
        <dbReference type="Rhea" id="RHEA:16793"/>
        <dbReference type="ChEBI" id="CHEBI:15378"/>
        <dbReference type="ChEBI" id="CHEBI:16526"/>
        <dbReference type="ChEBI" id="CHEBI:59458"/>
        <dbReference type="ChEBI" id="CHEBI:61723"/>
        <dbReference type="EC" id="4.1.1.36"/>
    </reaction>
</comment>
<comment type="similarity">
    <text evidence="3 4">In the N-terminal section; belongs to the HFCD (homo-oligomeric flavin containing Cys decarboxylase) superfamily.</text>
</comment>
<feature type="binding site" evidence="3">
    <location>
        <position position="341"/>
    </location>
    <ligand>
        <name>CTP</name>
        <dbReference type="ChEBI" id="CHEBI:37563"/>
    </ligand>
</feature>
<dbReference type="PATRIC" id="fig|1279009.4.peg.1659"/>
<feature type="domain" description="Flavoprotein" evidence="5">
    <location>
        <begin position="5"/>
        <end position="178"/>
    </location>
</feature>
<comment type="function">
    <text evidence="4">Catalyzes two steps in the biosynthesis of coenzyme A. In the first step cysteine is conjugated to 4'-phosphopantothenate to form 4-phosphopantothenoylcysteine, in the latter compound is decarboxylated to form 4'-phosphopantotheine.</text>
</comment>
<dbReference type="Proteomes" id="UP000011910">
    <property type="component" value="Unassembled WGS sequence"/>
</dbReference>
<feature type="binding site" evidence="3">
    <location>
        <position position="323"/>
    </location>
    <ligand>
        <name>CTP</name>
        <dbReference type="ChEBI" id="CHEBI:37563"/>
    </ligand>
</feature>
<comment type="caution">
    <text evidence="3">Lacks conserved residue(s) required for the propagation of feature annotation.</text>
</comment>
<dbReference type="EC" id="6.3.2.5" evidence="3"/>
<keyword evidence="3 4" id="KW-0436">Ligase</keyword>
<dbReference type="InterPro" id="IPR003382">
    <property type="entry name" value="Flavoprotein"/>
</dbReference>
<comment type="pathway">
    <text evidence="3 4">Cofactor biosynthesis; coenzyme A biosynthesis; CoA from (R)-pantothenate: step 3/5.</text>
</comment>
<evidence type="ECO:0000313" key="8">
    <source>
        <dbReference type="Proteomes" id="UP000011910"/>
    </source>
</evidence>
<dbReference type="InterPro" id="IPR005252">
    <property type="entry name" value="CoaBC"/>
</dbReference>
<keyword evidence="3" id="KW-0479">Metal-binding</keyword>
<dbReference type="NCBIfam" id="TIGR00521">
    <property type="entry name" value="coaBC_dfp"/>
    <property type="match status" value="1"/>
</dbReference>
<accession>M7N3I3</accession>
<feature type="region of interest" description="Phosphopantothenate--cysteine ligase" evidence="3">
    <location>
        <begin position="190"/>
        <end position="400"/>
    </location>
</feature>
<dbReference type="EMBL" id="AODQ01000031">
    <property type="protein sequence ID" value="EMR03243.1"/>
    <property type="molecule type" value="Genomic_DNA"/>
</dbReference>
<name>M7N3I3_9BACT</name>
<dbReference type="GO" id="GO:0015937">
    <property type="term" value="P:coenzyme A biosynthetic process"/>
    <property type="evidence" value="ECO:0007669"/>
    <property type="project" value="UniProtKB-UniRule"/>
</dbReference>
<dbReference type="RefSeq" id="WP_009195033.1">
    <property type="nucleotide sequence ID" value="NZ_AODQ01000031.1"/>
</dbReference>
<dbReference type="GO" id="GO:0046872">
    <property type="term" value="F:metal ion binding"/>
    <property type="evidence" value="ECO:0007669"/>
    <property type="project" value="UniProtKB-KW"/>
</dbReference>
<keyword evidence="3 4" id="KW-0288">FMN</keyword>
<dbReference type="STRING" id="1279009.ADICEAN_01636"/>
<evidence type="ECO:0000256" key="4">
    <source>
        <dbReference type="RuleBase" id="RU364078"/>
    </source>
</evidence>
<dbReference type="Gene3D" id="3.40.50.1950">
    <property type="entry name" value="Flavin prenyltransferase-like"/>
    <property type="match status" value="1"/>
</dbReference>
<comment type="catalytic activity">
    <reaction evidence="3 4">
        <text>(R)-4'-phosphopantothenate + L-cysteine + CTP = N-[(R)-4-phosphopantothenoyl]-L-cysteine + CMP + diphosphate + H(+)</text>
        <dbReference type="Rhea" id="RHEA:19397"/>
        <dbReference type="ChEBI" id="CHEBI:10986"/>
        <dbReference type="ChEBI" id="CHEBI:15378"/>
        <dbReference type="ChEBI" id="CHEBI:33019"/>
        <dbReference type="ChEBI" id="CHEBI:35235"/>
        <dbReference type="ChEBI" id="CHEBI:37563"/>
        <dbReference type="ChEBI" id="CHEBI:59458"/>
        <dbReference type="ChEBI" id="CHEBI:60377"/>
        <dbReference type="EC" id="6.3.2.5"/>
    </reaction>
</comment>
<keyword evidence="8" id="KW-1185">Reference proteome</keyword>
<dbReference type="InterPro" id="IPR036551">
    <property type="entry name" value="Flavin_trans-like"/>
</dbReference>
<dbReference type="Gene3D" id="3.40.50.10300">
    <property type="entry name" value="CoaB-like"/>
    <property type="match status" value="1"/>
</dbReference>
<dbReference type="InterPro" id="IPR035929">
    <property type="entry name" value="CoaB-like_sf"/>
</dbReference>
<organism evidence="7 8">
    <name type="scientific">Cesiribacter andamanensis AMV16</name>
    <dbReference type="NCBI Taxonomy" id="1279009"/>
    <lineage>
        <taxon>Bacteria</taxon>
        <taxon>Pseudomonadati</taxon>
        <taxon>Bacteroidota</taxon>
        <taxon>Cytophagia</taxon>
        <taxon>Cytophagales</taxon>
        <taxon>Cesiribacteraceae</taxon>
        <taxon>Cesiribacter</taxon>
    </lineage>
</organism>
<comment type="cofactor">
    <cofactor evidence="3">
        <name>Mg(2+)</name>
        <dbReference type="ChEBI" id="CHEBI:18420"/>
    </cofactor>
</comment>